<keyword evidence="3" id="KW-0328">Glycosyltransferase</keyword>
<dbReference type="SUPFAM" id="SSF53300">
    <property type="entry name" value="vWA-like"/>
    <property type="match status" value="1"/>
</dbReference>
<dbReference type="Gene3D" id="3.40.50.410">
    <property type="entry name" value="von Willebrand factor, type A domain"/>
    <property type="match status" value="1"/>
</dbReference>
<dbReference type="InterPro" id="IPR000768">
    <property type="entry name" value="ART"/>
</dbReference>
<evidence type="ECO:0000256" key="9">
    <source>
        <dbReference type="SAM" id="MobiDB-lite"/>
    </source>
</evidence>
<dbReference type="SUPFAM" id="SSF56399">
    <property type="entry name" value="ADP-ribosylation"/>
    <property type="match status" value="1"/>
</dbReference>
<keyword evidence="5" id="KW-0548">Nucleotidyltransferase</keyword>
<organism evidence="11">
    <name type="scientific">Hokovirus HKV1</name>
    <dbReference type="NCBI Taxonomy" id="1977638"/>
    <lineage>
        <taxon>Viruses</taxon>
        <taxon>Varidnaviria</taxon>
        <taxon>Bamfordvirae</taxon>
        <taxon>Nucleocytoviricota</taxon>
        <taxon>Megaviricetes</taxon>
        <taxon>Imitervirales</taxon>
        <taxon>Mimiviridae</taxon>
        <taxon>Klosneuvirinae</taxon>
        <taxon>Hokovirus</taxon>
    </lineage>
</organism>
<dbReference type="InterPro" id="IPR002110">
    <property type="entry name" value="Ankyrin_rpt"/>
</dbReference>
<evidence type="ECO:0000256" key="2">
    <source>
        <dbReference type="ARBA" id="ARBA00012031"/>
    </source>
</evidence>
<evidence type="ECO:0000256" key="8">
    <source>
        <dbReference type="ARBA" id="ARBA00047597"/>
    </source>
</evidence>
<keyword evidence="4" id="KW-0808">Transferase</keyword>
<dbReference type="Gene3D" id="3.90.176.10">
    <property type="entry name" value="Toxin ADP-ribosyltransferase, Chain A, domain 1"/>
    <property type="match status" value="1"/>
</dbReference>
<keyword evidence="7" id="KW-0040">ANK repeat</keyword>
<evidence type="ECO:0000313" key="11">
    <source>
        <dbReference type="EMBL" id="ARF10152.1"/>
    </source>
</evidence>
<gene>
    <name evidence="11" type="ORF">Hokovirus_1_31</name>
</gene>
<dbReference type="SUPFAM" id="SSF57850">
    <property type="entry name" value="RING/U-box"/>
    <property type="match status" value="1"/>
</dbReference>
<dbReference type="PANTHER" id="PTHR24198">
    <property type="entry name" value="ANKYRIN REPEAT AND PROTEIN KINASE DOMAIN-CONTAINING PROTEIN"/>
    <property type="match status" value="1"/>
</dbReference>
<reference evidence="11" key="1">
    <citation type="journal article" date="2017" name="Science">
        <title>Giant viruses with an expanded complement of translation system components.</title>
        <authorList>
            <person name="Schulz F."/>
            <person name="Yutin N."/>
            <person name="Ivanova N.N."/>
            <person name="Ortega D.R."/>
            <person name="Lee T.K."/>
            <person name="Vierheilig J."/>
            <person name="Daims H."/>
            <person name="Horn M."/>
            <person name="Wagner M."/>
            <person name="Jensen G.J."/>
            <person name="Kyrpides N.C."/>
            <person name="Koonin E.V."/>
            <person name="Woyke T."/>
        </authorList>
    </citation>
    <scope>NUCLEOTIDE SEQUENCE</scope>
    <source>
        <strain evidence="11">HKV1</strain>
    </source>
</reference>
<dbReference type="SUPFAM" id="SSF48403">
    <property type="entry name" value="Ankyrin repeat"/>
    <property type="match status" value="1"/>
</dbReference>
<dbReference type="PROSITE" id="PS50297">
    <property type="entry name" value="ANK_REP_REGION"/>
    <property type="match status" value="2"/>
</dbReference>
<comment type="catalytic activity">
    <reaction evidence="8">
        <text>L-arginyl-[protein] + NAD(+) = N(omega)-(ADP-D-ribosyl)-L-arginyl-[protein] + nicotinamide + H(+)</text>
        <dbReference type="Rhea" id="RHEA:19149"/>
        <dbReference type="Rhea" id="RHEA-COMP:10532"/>
        <dbReference type="Rhea" id="RHEA-COMP:15087"/>
        <dbReference type="ChEBI" id="CHEBI:15378"/>
        <dbReference type="ChEBI" id="CHEBI:17154"/>
        <dbReference type="ChEBI" id="CHEBI:29965"/>
        <dbReference type="ChEBI" id="CHEBI:57540"/>
        <dbReference type="ChEBI" id="CHEBI:142554"/>
        <dbReference type="EC" id="2.4.2.31"/>
    </reaction>
</comment>
<name>A0A1V0SEL4_9VIRU</name>
<proteinExistence type="inferred from homology"/>
<dbReference type="GO" id="GO:0016779">
    <property type="term" value="F:nucleotidyltransferase activity"/>
    <property type="evidence" value="ECO:0007669"/>
    <property type="project" value="UniProtKB-KW"/>
</dbReference>
<dbReference type="PROSITE" id="PS50088">
    <property type="entry name" value="ANK_REPEAT"/>
    <property type="match status" value="5"/>
</dbReference>
<dbReference type="EC" id="2.4.2.31" evidence="2"/>
<evidence type="ECO:0000259" key="10">
    <source>
        <dbReference type="PROSITE" id="PS50234"/>
    </source>
</evidence>
<comment type="similarity">
    <text evidence="1">Belongs to the Arg-specific ADP-ribosyltransferase family.</text>
</comment>
<feature type="region of interest" description="Disordered" evidence="9">
    <location>
        <begin position="1052"/>
        <end position="1074"/>
    </location>
</feature>
<keyword evidence="6" id="KW-0677">Repeat</keyword>
<dbReference type="PROSITE" id="PS50234">
    <property type="entry name" value="VWFA"/>
    <property type="match status" value="1"/>
</dbReference>
<accession>A0A1V0SEL4</accession>
<dbReference type="Pfam" id="PF12796">
    <property type="entry name" value="Ank_2"/>
    <property type="match status" value="2"/>
</dbReference>
<dbReference type="InterPro" id="IPR013083">
    <property type="entry name" value="Znf_RING/FYVE/PHD"/>
</dbReference>
<evidence type="ECO:0000256" key="5">
    <source>
        <dbReference type="ARBA" id="ARBA00022695"/>
    </source>
</evidence>
<sequence length="1371" mass="156671">MNENLICPITLTLLQDPINLPCCGNVISRLPLKEYFNTLPNSKCPLCRKNLDNFNVDLAPKVVNIASMIDILNQNDKQNDKQNDNKNNNLPKDSLNFTGKLYPIKENSYKTRIGKLEIKCDNVLFKTLIIPVIDISGSMSGNPLTQAKYSLNRIIDLTYQNLSNITNIVTYNDNYNIIDINTSSAEIHYKTIINNLVATGGTSFTSAFKGICSVIDKHKDEQEISNIVIVFLTDGEDSRLRGDKRLDLVNQLKADLIKNKPITIHTIGFGSHHDFNFLNSLRLSCLEGCYKYADPTEDLDNLSNKINSIIDVIMNNNYIPLEITSNINIIHDCQDNTFFVNITNTNLTNVNIKINDKIINVLIDLQDENNEIVKSSWHGYLIDQITRELLEITSIDNLENKIHIELLEKRCKAIIIRTDLINMQRLEKLLAMIKNIKKNIKVDNLKLFDMASEGKFSTSNTKNGIPASKATDNYHYTPIKIDNAKNNLNNGKIEYLDKHKLFTDIFAYFKNSNLLLNNLTAMKEIDLVTDQILLQETLIFCASIGRVNLVNHILEKNICDFNYKNSFGYSAIDYSIIRGFWITSNILFNNNYKPQIDPTLLFKTCINYKYFKTGLFLLDNNIATCNQKLLNYKLDSLQVEFINNNVNNIDLETVIFKGLFNKVLKFDTIISWSLFPIYNLTDNHYKIIEHLINTKQLDPNENYLNNDTITWPLFVACEKGNMQLYNILINYCDNLNKQNDKGTTILWIASCNKHVDIVLDLLEKGADPNVCNFKGDSPLIATIQKGCKIIVELLLGYGANLGLNNKNRDNCVLIACRNGQDEILDTLLTSMDIETKNTFLTVSAEIDGFYPLLAATELNRISCIKVLIKHNANIEIKTDHDNKIIVGATSLHLASFYGRLEALICLIELGCDLYATTDIDGYNALHIAIKQGHNAVARYLFKYEKLLQMKDNFNRLPSYYANSLGNEDILEFFNDPLANSLTTFINSVSNQELINKCIDKFINNSQSLTCFEYQDLLDTNIGIDKFSTYSVLTNNKKLFDFVDSVKSNNLLLNSDNNNDNNNNSDNNNSDNNNDNNDDDYEFWKCLVLQKSSSNEKVNEELSRVKQVEKQVQNKILLNLKNTNKYIMESTNQLDQNSKMNNGFDFDISKNNLGTLKNVSLLGFFDKVNDKISLEYLLTESKINAIKKIKEGSNLLPLQLICLYLYTGHYEIHNQVNLALANWQPKNIYCGFAEYLYQTIKLLDIYQGEVYRAINIPYDSKYDINNVITWNTFSICSYNWNAANNQINLKKGMIFIIKNKTGRLLSPYSKYETDSEVVFLPGSQFKVSNHYKSSIHCLGQANIRNSTYKIDDTYYNKVNNELDAIIIELEEL</sequence>
<dbReference type="InterPro" id="IPR036770">
    <property type="entry name" value="Ankyrin_rpt-contain_sf"/>
</dbReference>
<dbReference type="Gene3D" id="3.30.40.10">
    <property type="entry name" value="Zinc/RING finger domain, C3HC4 (zinc finger)"/>
    <property type="match status" value="1"/>
</dbReference>
<dbReference type="Gene3D" id="1.25.40.20">
    <property type="entry name" value="Ankyrin repeat-containing domain"/>
    <property type="match status" value="1"/>
</dbReference>
<dbReference type="Pfam" id="PF00092">
    <property type="entry name" value="VWA"/>
    <property type="match status" value="1"/>
</dbReference>
<evidence type="ECO:0000256" key="3">
    <source>
        <dbReference type="ARBA" id="ARBA00022676"/>
    </source>
</evidence>
<evidence type="ECO:0000256" key="4">
    <source>
        <dbReference type="ARBA" id="ARBA00022679"/>
    </source>
</evidence>
<evidence type="ECO:0000256" key="1">
    <source>
        <dbReference type="ARBA" id="ARBA00009558"/>
    </source>
</evidence>
<evidence type="ECO:0000256" key="6">
    <source>
        <dbReference type="ARBA" id="ARBA00022737"/>
    </source>
</evidence>
<protein>
    <recommendedName>
        <fullName evidence="2">NAD(+)--protein-arginine ADP-ribosyltransferase</fullName>
        <ecNumber evidence="2">2.4.2.31</ecNumber>
    </recommendedName>
</protein>
<dbReference type="GO" id="GO:0106274">
    <property type="term" value="F:NAD+-protein-arginine ADP-ribosyltransferase activity"/>
    <property type="evidence" value="ECO:0007669"/>
    <property type="project" value="UniProtKB-EC"/>
</dbReference>
<dbReference type="SMART" id="SM00248">
    <property type="entry name" value="ANK"/>
    <property type="match status" value="8"/>
</dbReference>
<dbReference type="EMBL" id="KY684103">
    <property type="protein sequence ID" value="ARF10152.1"/>
    <property type="molecule type" value="Genomic_DNA"/>
</dbReference>
<evidence type="ECO:0000256" key="7">
    <source>
        <dbReference type="ARBA" id="ARBA00023043"/>
    </source>
</evidence>
<dbReference type="Pfam" id="PF00023">
    <property type="entry name" value="Ank"/>
    <property type="match status" value="1"/>
</dbReference>
<dbReference type="Pfam" id="PF01129">
    <property type="entry name" value="ART"/>
    <property type="match status" value="1"/>
</dbReference>
<dbReference type="PANTHER" id="PTHR24198:SF165">
    <property type="entry name" value="ANKYRIN REPEAT-CONTAINING PROTEIN-RELATED"/>
    <property type="match status" value="1"/>
</dbReference>
<dbReference type="InterPro" id="IPR002035">
    <property type="entry name" value="VWF_A"/>
</dbReference>
<dbReference type="InterPro" id="IPR036465">
    <property type="entry name" value="vWFA_dom_sf"/>
</dbReference>
<dbReference type="SMART" id="SM00327">
    <property type="entry name" value="VWA"/>
    <property type="match status" value="1"/>
</dbReference>
<feature type="domain" description="VWFA" evidence="10">
    <location>
        <begin position="128"/>
        <end position="313"/>
    </location>
</feature>